<name>A0ABQ4Q2Z8_9BURK</name>
<feature type="region of interest" description="Disordered" evidence="6">
    <location>
        <begin position="379"/>
        <end position="417"/>
    </location>
</feature>
<dbReference type="Gene3D" id="3.40.630.10">
    <property type="entry name" value="Zn peptidases"/>
    <property type="match status" value="1"/>
</dbReference>
<dbReference type="Pfam" id="PF05343">
    <property type="entry name" value="Peptidase_M42"/>
    <property type="match status" value="1"/>
</dbReference>
<gene>
    <name evidence="7" type="ORF">NCCP691_15810</name>
</gene>
<sequence>MRARYAWPEREMKKLPIDADYLKTVMLELLAIPSPAGLTDEIVHYTGRQLNSLGIDYQLTRRGTIRAVLRRNMPERRKNSPACALVAHLDTLGAMVREIKEDGRLALQPIGTWSSRWAEGGRVTLFTENGRYRGSVLPLLASGHVYNEAIDSQPVNWDQLELRIDEDIRSAADARALNIQIGDFVAFDASPEMLDNGYVVSRHLDDKAGVAAMLAAAKAVVDSGVPVPMDCHIVFTLTEEVGSGARAVIESMVSEVIGIDIGPVASGQGAREEGVTIPLMDSAGPHDYHLTRRLLRLCSEHGIPCQRDVFRFYHSDAGAAVSAGHDVRTALLCFGADASHGYERTKLSVLVNLAELLTLYIQSGPTLPEDRHDRLDSVDQFSHQLDADQLQRVDLPRPDPSELVQGRDADQPGEPAA</sequence>
<dbReference type="Proteomes" id="UP000887222">
    <property type="component" value="Unassembled WGS sequence"/>
</dbReference>
<dbReference type="CDD" id="cd05657">
    <property type="entry name" value="M42_glucanase_like"/>
    <property type="match status" value="1"/>
</dbReference>
<evidence type="ECO:0008006" key="9">
    <source>
        <dbReference type="Google" id="ProtNLM"/>
    </source>
</evidence>
<dbReference type="InterPro" id="IPR023367">
    <property type="entry name" value="Peptidase_M42_dom2"/>
</dbReference>
<dbReference type="PANTHER" id="PTHR32481">
    <property type="entry name" value="AMINOPEPTIDASE"/>
    <property type="match status" value="1"/>
</dbReference>
<evidence type="ECO:0000256" key="3">
    <source>
        <dbReference type="ARBA" id="ARBA00022670"/>
    </source>
</evidence>
<accession>A0ABQ4Q2Z8</accession>
<keyword evidence="3" id="KW-0645">Protease</keyword>
<organism evidence="7 8">
    <name type="scientific">Noviherbaspirillum aridicola</name>
    <dbReference type="NCBI Taxonomy" id="2849687"/>
    <lineage>
        <taxon>Bacteria</taxon>
        <taxon>Pseudomonadati</taxon>
        <taxon>Pseudomonadota</taxon>
        <taxon>Betaproteobacteria</taxon>
        <taxon>Burkholderiales</taxon>
        <taxon>Oxalobacteraceae</taxon>
        <taxon>Noviherbaspirillum</taxon>
    </lineage>
</organism>
<protein>
    <recommendedName>
        <fullName evidence="9">Peptidase M42 family hydrolase</fullName>
    </recommendedName>
</protein>
<dbReference type="InterPro" id="IPR017537">
    <property type="entry name" value="Peptidase_M42_hydrolase"/>
</dbReference>
<dbReference type="PANTHER" id="PTHR32481:SF7">
    <property type="entry name" value="AMINOPEPTIDASE YHFE-RELATED"/>
    <property type="match status" value="1"/>
</dbReference>
<feature type="compositionally biased region" description="Basic and acidic residues" evidence="6">
    <location>
        <begin position="385"/>
        <end position="410"/>
    </location>
</feature>
<dbReference type="Gene3D" id="2.40.30.40">
    <property type="entry name" value="Peptidase M42, domain 2"/>
    <property type="match status" value="1"/>
</dbReference>
<evidence type="ECO:0000256" key="1">
    <source>
        <dbReference type="ARBA" id="ARBA00006272"/>
    </source>
</evidence>
<evidence type="ECO:0000256" key="4">
    <source>
        <dbReference type="ARBA" id="ARBA00022723"/>
    </source>
</evidence>
<evidence type="ECO:0000256" key="5">
    <source>
        <dbReference type="ARBA" id="ARBA00022801"/>
    </source>
</evidence>
<evidence type="ECO:0000313" key="7">
    <source>
        <dbReference type="EMBL" id="GIZ51567.1"/>
    </source>
</evidence>
<keyword evidence="4" id="KW-0479">Metal-binding</keyword>
<comment type="similarity">
    <text evidence="1">Belongs to the peptidase M42 family.</text>
</comment>
<evidence type="ECO:0000256" key="6">
    <source>
        <dbReference type="SAM" id="MobiDB-lite"/>
    </source>
</evidence>
<dbReference type="NCBIfam" id="TIGR03106">
    <property type="entry name" value="trio_M42_hydro"/>
    <property type="match status" value="1"/>
</dbReference>
<dbReference type="SUPFAM" id="SSF53187">
    <property type="entry name" value="Zn-dependent exopeptidases"/>
    <property type="match status" value="1"/>
</dbReference>
<keyword evidence="5" id="KW-0378">Hydrolase</keyword>
<keyword evidence="2" id="KW-0031">Aminopeptidase</keyword>
<dbReference type="SUPFAM" id="SSF101821">
    <property type="entry name" value="Aminopeptidase/glucanase lid domain"/>
    <property type="match status" value="1"/>
</dbReference>
<dbReference type="InterPro" id="IPR008007">
    <property type="entry name" value="Peptidase_M42"/>
</dbReference>
<evidence type="ECO:0000256" key="2">
    <source>
        <dbReference type="ARBA" id="ARBA00022438"/>
    </source>
</evidence>
<comment type="caution">
    <text evidence="7">The sequence shown here is derived from an EMBL/GenBank/DDBJ whole genome shotgun (WGS) entry which is preliminary data.</text>
</comment>
<reference evidence="7 8" key="1">
    <citation type="journal article" date="2022" name="Int. J. Syst. Evol. Microbiol.">
        <title>Noviherbaspirillum aridicola sp. nov., isolated from an arid soil in Pakistan.</title>
        <authorList>
            <person name="Khan I.U."/>
            <person name="Saqib M."/>
            <person name="Amin A."/>
            <person name="Hussain F."/>
            <person name="Li L."/>
            <person name="Liu Y.H."/>
            <person name="Fang B.Z."/>
            <person name="Ahmed I."/>
            <person name="Li W.J."/>
        </authorList>
    </citation>
    <scope>NUCLEOTIDE SEQUENCE [LARGE SCALE GENOMIC DNA]</scope>
    <source>
        <strain evidence="7 8">NCCP-691</strain>
    </source>
</reference>
<dbReference type="EMBL" id="BPMK01000006">
    <property type="protein sequence ID" value="GIZ51567.1"/>
    <property type="molecule type" value="Genomic_DNA"/>
</dbReference>
<keyword evidence="8" id="KW-1185">Reference proteome</keyword>
<evidence type="ECO:0000313" key="8">
    <source>
        <dbReference type="Proteomes" id="UP000887222"/>
    </source>
</evidence>
<proteinExistence type="inferred from homology"/>
<dbReference type="InterPro" id="IPR051464">
    <property type="entry name" value="Peptidase_M42_aminopept"/>
</dbReference>